<evidence type="ECO:0000313" key="1">
    <source>
        <dbReference type="EMBL" id="KIM72599.1"/>
    </source>
</evidence>
<gene>
    <name evidence="1" type="ORF">PILCRDRAFT_829669</name>
</gene>
<name>A0A0C3EXD3_PILCF</name>
<dbReference type="STRING" id="765440.A0A0C3EXD3"/>
<evidence type="ECO:0000313" key="2">
    <source>
        <dbReference type="Proteomes" id="UP000054166"/>
    </source>
</evidence>
<proteinExistence type="predicted"/>
<reference evidence="1 2" key="1">
    <citation type="submission" date="2014-04" db="EMBL/GenBank/DDBJ databases">
        <authorList>
            <consortium name="DOE Joint Genome Institute"/>
            <person name="Kuo A."/>
            <person name="Tarkka M."/>
            <person name="Buscot F."/>
            <person name="Kohler A."/>
            <person name="Nagy L.G."/>
            <person name="Floudas D."/>
            <person name="Copeland A."/>
            <person name="Barry K.W."/>
            <person name="Cichocki N."/>
            <person name="Veneault-Fourrey C."/>
            <person name="LaButti K."/>
            <person name="Lindquist E.A."/>
            <person name="Lipzen A."/>
            <person name="Lundell T."/>
            <person name="Morin E."/>
            <person name="Murat C."/>
            <person name="Sun H."/>
            <person name="Tunlid A."/>
            <person name="Henrissat B."/>
            <person name="Grigoriev I.V."/>
            <person name="Hibbett D.S."/>
            <person name="Martin F."/>
            <person name="Nordberg H.P."/>
            <person name="Cantor M.N."/>
            <person name="Hua S.X."/>
        </authorList>
    </citation>
    <scope>NUCLEOTIDE SEQUENCE [LARGE SCALE GENOMIC DNA]</scope>
    <source>
        <strain evidence="1 2">F 1598</strain>
    </source>
</reference>
<reference evidence="2" key="2">
    <citation type="submission" date="2015-01" db="EMBL/GenBank/DDBJ databases">
        <title>Evolutionary Origins and Diversification of the Mycorrhizal Mutualists.</title>
        <authorList>
            <consortium name="DOE Joint Genome Institute"/>
            <consortium name="Mycorrhizal Genomics Consortium"/>
            <person name="Kohler A."/>
            <person name="Kuo A."/>
            <person name="Nagy L.G."/>
            <person name="Floudas D."/>
            <person name="Copeland A."/>
            <person name="Barry K.W."/>
            <person name="Cichocki N."/>
            <person name="Veneault-Fourrey C."/>
            <person name="LaButti K."/>
            <person name="Lindquist E.A."/>
            <person name="Lipzen A."/>
            <person name="Lundell T."/>
            <person name="Morin E."/>
            <person name="Murat C."/>
            <person name="Riley R."/>
            <person name="Ohm R."/>
            <person name="Sun H."/>
            <person name="Tunlid A."/>
            <person name="Henrissat B."/>
            <person name="Grigoriev I.V."/>
            <person name="Hibbett D.S."/>
            <person name="Martin F."/>
        </authorList>
    </citation>
    <scope>NUCLEOTIDE SEQUENCE [LARGE SCALE GENOMIC DNA]</scope>
    <source>
        <strain evidence="2">F 1598</strain>
    </source>
</reference>
<accession>A0A0C3EXD3</accession>
<organism evidence="1 2">
    <name type="scientific">Piloderma croceum (strain F 1598)</name>
    <dbReference type="NCBI Taxonomy" id="765440"/>
    <lineage>
        <taxon>Eukaryota</taxon>
        <taxon>Fungi</taxon>
        <taxon>Dikarya</taxon>
        <taxon>Basidiomycota</taxon>
        <taxon>Agaricomycotina</taxon>
        <taxon>Agaricomycetes</taxon>
        <taxon>Agaricomycetidae</taxon>
        <taxon>Atheliales</taxon>
        <taxon>Atheliaceae</taxon>
        <taxon>Piloderma</taxon>
    </lineage>
</organism>
<feature type="non-terminal residue" evidence="1">
    <location>
        <position position="119"/>
    </location>
</feature>
<dbReference type="Proteomes" id="UP000054166">
    <property type="component" value="Unassembled WGS sequence"/>
</dbReference>
<dbReference type="HOGENOM" id="CLU_2067038_0_0_1"/>
<dbReference type="AlphaFoldDB" id="A0A0C3EXD3"/>
<protein>
    <submittedName>
        <fullName evidence="1">Uncharacterized protein</fullName>
    </submittedName>
</protein>
<dbReference type="EMBL" id="KN833119">
    <property type="protein sequence ID" value="KIM72599.1"/>
    <property type="molecule type" value="Genomic_DNA"/>
</dbReference>
<keyword evidence="2" id="KW-1185">Reference proteome</keyword>
<dbReference type="InParanoid" id="A0A0C3EXD3"/>
<sequence length="119" mass="12542">MPVQGLGGMGGGNVRSPGKSGLTFDNIISWLQGELRKSRETGAEPHNLTGVMNDIHDILGGSLPSNLPPYPSALPPVRLLPQNPDPPEQAPISTSIIYNVSIGNSGINFPLCREGVPSY</sequence>